<evidence type="ECO:0000256" key="6">
    <source>
        <dbReference type="ARBA" id="ARBA00023136"/>
    </source>
</evidence>
<feature type="transmembrane region" description="Helical" evidence="7">
    <location>
        <begin position="113"/>
        <end position="136"/>
    </location>
</feature>
<feature type="transmembrane region" description="Helical" evidence="7">
    <location>
        <begin position="143"/>
        <end position="162"/>
    </location>
</feature>
<gene>
    <name evidence="9" type="ORF">FC96_GL000950</name>
</gene>
<feature type="transmembrane region" description="Helical" evidence="7">
    <location>
        <begin position="182"/>
        <end position="204"/>
    </location>
</feature>
<feature type="transmembrane region" description="Helical" evidence="7">
    <location>
        <begin position="20"/>
        <end position="39"/>
    </location>
</feature>
<dbReference type="GO" id="GO:0005886">
    <property type="term" value="C:plasma membrane"/>
    <property type="evidence" value="ECO:0007669"/>
    <property type="project" value="UniProtKB-SubCell"/>
</dbReference>
<dbReference type="PATRIC" id="fig|1302272.5.peg.957"/>
<keyword evidence="3" id="KW-1003">Cell membrane</keyword>
<reference evidence="9 10" key="1">
    <citation type="journal article" date="2015" name="Genome Announc.">
        <title>Expanding the biotechnology potential of lactobacilli through comparative genomics of 213 strains and associated genera.</title>
        <authorList>
            <person name="Sun Z."/>
            <person name="Harris H.M."/>
            <person name="McCann A."/>
            <person name="Guo C."/>
            <person name="Argimon S."/>
            <person name="Zhang W."/>
            <person name="Yang X."/>
            <person name="Jeffery I.B."/>
            <person name="Cooney J.C."/>
            <person name="Kagawa T.F."/>
            <person name="Liu W."/>
            <person name="Song Y."/>
            <person name="Salvetti E."/>
            <person name="Wrobel A."/>
            <person name="Rasinkangas P."/>
            <person name="Parkhill J."/>
            <person name="Rea M.C."/>
            <person name="O'Sullivan O."/>
            <person name="Ritari J."/>
            <person name="Douillard F.P."/>
            <person name="Paul Ross R."/>
            <person name="Yang R."/>
            <person name="Briner A.E."/>
            <person name="Felis G.E."/>
            <person name="de Vos W.M."/>
            <person name="Barrangou R."/>
            <person name="Klaenhammer T.R."/>
            <person name="Caufield P.W."/>
            <person name="Cui Y."/>
            <person name="Zhang H."/>
            <person name="O'Toole P.W."/>
        </authorList>
    </citation>
    <scope>NUCLEOTIDE SEQUENCE [LARGE SCALE GENOMIC DNA]</scope>
    <source>
        <strain evidence="9 10">JCM 15530</strain>
    </source>
</reference>
<keyword evidence="10" id="KW-1185">Reference proteome</keyword>
<keyword evidence="6 7" id="KW-0472">Membrane</keyword>
<dbReference type="PANTHER" id="PTHR30043:SF1">
    <property type="entry name" value="ABC TRANSPORT SYSTEM PERMEASE PROTEIN P69"/>
    <property type="match status" value="1"/>
</dbReference>
<proteinExistence type="inferred from homology"/>
<evidence type="ECO:0000256" key="4">
    <source>
        <dbReference type="ARBA" id="ARBA00022692"/>
    </source>
</evidence>
<dbReference type="Pfam" id="PF00528">
    <property type="entry name" value="BPD_transp_1"/>
    <property type="match status" value="1"/>
</dbReference>
<accession>A0A0R1HQ66</accession>
<evidence type="ECO:0000256" key="5">
    <source>
        <dbReference type="ARBA" id="ARBA00022989"/>
    </source>
</evidence>
<dbReference type="Proteomes" id="UP000050911">
    <property type="component" value="Unassembled WGS sequence"/>
</dbReference>
<dbReference type="SUPFAM" id="SSF161098">
    <property type="entry name" value="MetI-like"/>
    <property type="match status" value="1"/>
</dbReference>
<evidence type="ECO:0000259" key="8">
    <source>
        <dbReference type="PROSITE" id="PS50928"/>
    </source>
</evidence>
<dbReference type="CDD" id="cd06261">
    <property type="entry name" value="TM_PBP2"/>
    <property type="match status" value="1"/>
</dbReference>
<evidence type="ECO:0000256" key="3">
    <source>
        <dbReference type="ARBA" id="ARBA00022475"/>
    </source>
</evidence>
<feature type="transmembrane region" description="Helical" evidence="7">
    <location>
        <begin position="79"/>
        <end position="101"/>
    </location>
</feature>
<dbReference type="InterPro" id="IPR035906">
    <property type="entry name" value="MetI-like_sf"/>
</dbReference>
<organism evidence="9 10">
    <name type="scientific">Secundilactobacillus kimchicus JCM 15530</name>
    <dbReference type="NCBI Taxonomy" id="1302272"/>
    <lineage>
        <taxon>Bacteria</taxon>
        <taxon>Bacillati</taxon>
        <taxon>Bacillota</taxon>
        <taxon>Bacilli</taxon>
        <taxon>Lactobacillales</taxon>
        <taxon>Lactobacillaceae</taxon>
        <taxon>Secundilactobacillus</taxon>
    </lineage>
</organism>
<evidence type="ECO:0000313" key="9">
    <source>
        <dbReference type="EMBL" id="KRK48636.1"/>
    </source>
</evidence>
<dbReference type="InterPro" id="IPR000515">
    <property type="entry name" value="MetI-like"/>
</dbReference>
<keyword evidence="2 7" id="KW-0813">Transport</keyword>
<name>A0A0R1HQ66_9LACO</name>
<comment type="caution">
    <text evidence="9">The sequence shown here is derived from an EMBL/GenBank/DDBJ whole genome shotgun (WGS) entry which is preliminary data.</text>
</comment>
<comment type="subcellular location">
    <subcellularLocation>
        <location evidence="1 7">Cell membrane</location>
        <topology evidence="1 7">Multi-pass membrane protein</topology>
    </subcellularLocation>
</comment>
<dbReference type="PANTHER" id="PTHR30043">
    <property type="entry name" value="PHOSPHONATES TRANSPORT SYSTEM PERMEASE PROTEIN"/>
    <property type="match status" value="1"/>
</dbReference>
<feature type="transmembrane region" description="Helical" evidence="7">
    <location>
        <begin position="51"/>
        <end position="72"/>
    </location>
</feature>
<dbReference type="EMBL" id="AZCX01000002">
    <property type="protein sequence ID" value="KRK48636.1"/>
    <property type="molecule type" value="Genomic_DNA"/>
</dbReference>
<dbReference type="Gene3D" id="1.10.3720.10">
    <property type="entry name" value="MetI-like"/>
    <property type="match status" value="1"/>
</dbReference>
<evidence type="ECO:0000313" key="10">
    <source>
        <dbReference type="Proteomes" id="UP000050911"/>
    </source>
</evidence>
<keyword evidence="5 7" id="KW-1133">Transmembrane helix</keyword>
<protein>
    <submittedName>
        <fullName evidence="9">Phosphonate ABC transporter, permease protein PhnE</fullName>
    </submittedName>
</protein>
<dbReference type="RefSeq" id="WP_056941897.1">
    <property type="nucleotide sequence ID" value="NZ_AZCX01000002.1"/>
</dbReference>
<dbReference type="GO" id="GO:0055085">
    <property type="term" value="P:transmembrane transport"/>
    <property type="evidence" value="ECO:0007669"/>
    <property type="project" value="InterPro"/>
</dbReference>
<sequence length="267" mass="29252">MDQQTTKQWAFFRRKHTRLFLVLLSALMLYMGTASLMNFQTRSLLGIGSGFAWMATNFVPNQASLSLLPAILYQLWRTFLIGISAATCAGVVAFLLALMGARNIGCRVTLVRVVIRGFASVLRNVPIVAWAMILLFSFKQNDLTGFLALFVMNLGFLIRAFIETIEDFDGDKVLALKATGATYGQIVVQAVLPEVSVPIVEWLLYMIENNIRDATLVGLLTGTGIGFLFDLYYKGLQYGAAGLVVLVIAILVIGIELSASKIGRVIA</sequence>
<feature type="domain" description="ABC transmembrane type-1" evidence="8">
    <location>
        <begin position="75"/>
        <end position="259"/>
    </location>
</feature>
<feature type="transmembrane region" description="Helical" evidence="7">
    <location>
        <begin position="239"/>
        <end position="259"/>
    </location>
</feature>
<dbReference type="AlphaFoldDB" id="A0A0R1HQ66"/>
<dbReference type="OrthoDB" id="358217at2"/>
<feature type="transmembrane region" description="Helical" evidence="7">
    <location>
        <begin position="216"/>
        <end position="233"/>
    </location>
</feature>
<dbReference type="PROSITE" id="PS50928">
    <property type="entry name" value="ABC_TM1"/>
    <property type="match status" value="1"/>
</dbReference>
<dbReference type="STRING" id="1302272.FC96_GL000950"/>
<evidence type="ECO:0000256" key="2">
    <source>
        <dbReference type="ARBA" id="ARBA00022448"/>
    </source>
</evidence>
<comment type="similarity">
    <text evidence="7">Belongs to the binding-protein-dependent transport system permease family.</text>
</comment>
<keyword evidence="4 7" id="KW-0812">Transmembrane</keyword>
<evidence type="ECO:0000256" key="7">
    <source>
        <dbReference type="RuleBase" id="RU363032"/>
    </source>
</evidence>
<evidence type="ECO:0000256" key="1">
    <source>
        <dbReference type="ARBA" id="ARBA00004651"/>
    </source>
</evidence>